<evidence type="ECO:0000256" key="1">
    <source>
        <dbReference type="SAM" id="MobiDB-lite"/>
    </source>
</evidence>
<proteinExistence type="predicted"/>
<protein>
    <submittedName>
        <fullName evidence="2">Uncharacterized protein</fullName>
    </submittedName>
</protein>
<gene>
    <name evidence="2" type="ORF">FSB_LOCUS44301</name>
</gene>
<reference evidence="2" key="1">
    <citation type="submission" date="2018-02" db="EMBL/GenBank/DDBJ databases">
        <authorList>
            <person name="Cohen D.B."/>
            <person name="Kent A.D."/>
        </authorList>
    </citation>
    <scope>NUCLEOTIDE SEQUENCE</scope>
</reference>
<accession>A0A2N9HXL9</accession>
<organism evidence="2">
    <name type="scientific">Fagus sylvatica</name>
    <name type="common">Beechnut</name>
    <dbReference type="NCBI Taxonomy" id="28930"/>
    <lineage>
        <taxon>Eukaryota</taxon>
        <taxon>Viridiplantae</taxon>
        <taxon>Streptophyta</taxon>
        <taxon>Embryophyta</taxon>
        <taxon>Tracheophyta</taxon>
        <taxon>Spermatophyta</taxon>
        <taxon>Magnoliopsida</taxon>
        <taxon>eudicotyledons</taxon>
        <taxon>Gunneridae</taxon>
        <taxon>Pentapetalae</taxon>
        <taxon>rosids</taxon>
        <taxon>fabids</taxon>
        <taxon>Fagales</taxon>
        <taxon>Fagaceae</taxon>
        <taxon>Fagus</taxon>
    </lineage>
</organism>
<sequence length="175" mass="20010">MSFDSDSPPSSSRDWFFPSPAFIHTPYPTPKYPKYPRRFTANPRNSLPYCPPDPRPPRTPSFRDVSDTPYRDFKYARTRRRVDLSRQAERPQIKEQFNDAAVSGPKNEISGVSVEKKSSFVNKIIGFSARGLKIRWQMAVSVAILITVFSSLLHKNFSLQNQVNELQTALGVDRT</sequence>
<feature type="region of interest" description="Disordered" evidence="1">
    <location>
        <begin position="27"/>
        <end position="64"/>
    </location>
</feature>
<dbReference type="AlphaFoldDB" id="A0A2N9HXL9"/>
<feature type="compositionally biased region" description="Pro residues" evidence="1">
    <location>
        <begin position="49"/>
        <end position="59"/>
    </location>
</feature>
<dbReference type="EMBL" id="OIVN01004272">
    <property type="protein sequence ID" value="SPD16419.1"/>
    <property type="molecule type" value="Genomic_DNA"/>
</dbReference>
<evidence type="ECO:0000313" key="2">
    <source>
        <dbReference type="EMBL" id="SPD16419.1"/>
    </source>
</evidence>
<name>A0A2N9HXL9_FAGSY</name>